<protein>
    <submittedName>
        <fullName evidence="6">Putative fructoselysine/psicoselysine transporter FrlA</fullName>
    </submittedName>
</protein>
<dbReference type="PANTHER" id="PTHR11785:SF512">
    <property type="entry name" value="SOBREMESA, ISOFORM B"/>
    <property type="match status" value="1"/>
</dbReference>
<evidence type="ECO:0000256" key="1">
    <source>
        <dbReference type="ARBA" id="ARBA00004141"/>
    </source>
</evidence>
<dbReference type="InterPro" id="IPR050598">
    <property type="entry name" value="AminoAcid_Transporter"/>
</dbReference>
<feature type="transmembrane region" description="Helical" evidence="5">
    <location>
        <begin position="416"/>
        <end position="433"/>
    </location>
</feature>
<feature type="transmembrane region" description="Helical" evidence="5">
    <location>
        <begin position="160"/>
        <end position="178"/>
    </location>
</feature>
<evidence type="ECO:0000313" key="7">
    <source>
        <dbReference type="Proteomes" id="UP000296862"/>
    </source>
</evidence>
<feature type="transmembrane region" description="Helical" evidence="5">
    <location>
        <begin position="329"/>
        <end position="349"/>
    </location>
</feature>
<keyword evidence="3 5" id="KW-1133">Transmembrane helix</keyword>
<feature type="transmembrane region" description="Helical" evidence="5">
    <location>
        <begin position="282"/>
        <end position="308"/>
    </location>
</feature>
<feature type="transmembrane region" description="Helical" evidence="5">
    <location>
        <begin position="388"/>
        <end position="410"/>
    </location>
</feature>
<evidence type="ECO:0000256" key="2">
    <source>
        <dbReference type="ARBA" id="ARBA00022692"/>
    </source>
</evidence>
<dbReference type="AlphaFoldDB" id="A0A4P7PVU0"/>
<evidence type="ECO:0000256" key="5">
    <source>
        <dbReference type="SAM" id="Phobius"/>
    </source>
</evidence>
<evidence type="ECO:0000256" key="4">
    <source>
        <dbReference type="ARBA" id="ARBA00023136"/>
    </source>
</evidence>
<keyword evidence="2 5" id="KW-0812">Transmembrane</keyword>
<dbReference type="PIRSF" id="PIRSF006060">
    <property type="entry name" value="AA_transporter"/>
    <property type="match status" value="1"/>
</dbReference>
<accession>A0A4P7PVU0</accession>
<feature type="transmembrane region" description="Helical" evidence="5">
    <location>
        <begin position="234"/>
        <end position="262"/>
    </location>
</feature>
<comment type="subcellular location">
    <subcellularLocation>
        <location evidence="1">Membrane</location>
        <topology evidence="1">Multi-pass membrane protein</topology>
    </subcellularLocation>
</comment>
<organism evidence="6 7">
    <name type="scientific">Flavobacterium sangjuense</name>
    <dbReference type="NCBI Taxonomy" id="2518177"/>
    <lineage>
        <taxon>Bacteria</taxon>
        <taxon>Pseudomonadati</taxon>
        <taxon>Bacteroidota</taxon>
        <taxon>Flavobacteriia</taxon>
        <taxon>Flavobacteriales</taxon>
        <taxon>Flavobacteriaceae</taxon>
        <taxon>Flavobacterium</taxon>
    </lineage>
</organism>
<dbReference type="RefSeq" id="WP_136151960.1">
    <property type="nucleotide sequence ID" value="NZ_CP038810.1"/>
</dbReference>
<proteinExistence type="predicted"/>
<sequence length="445" mass="48383">MGNEKKNHLKKALGVGFGIAILVGSSIGVGILRTPGTIAGVLDNYWLIIACWLVGGLYVLIGVGTYAELSTMLPKAGGSYNYIKRAFGNYAGFLTGWYDYINNSLAPALFCIVTSEFLVVLFPILKSQITIIALGLLIAFTLLHASGVKSGSIMQQLTSIIKVLFFVGFIIACFMYSGVKFNPIENQSSILEMSVIIGFFKSLQMVLGTYEGWSSGCFFAEEDENPSENIPKSLYTGAIVVILIYVIMNMAFLYVLPVSALANSTFVASDVANVVFGENGGVIITVIAVFSILGILNAYMMIPARILFGLSRDGFFIQKGTTVNKGGTPIVTLLISSSIAFVLICIGSFEILFSLGAFMAVIVWGFAYAALIKLRILEPNLPRPHKSWGYPLTSIIMILFSIALFIGFAYSDRKSLIAISIITLLSYPVFLLLNRTNKKNNYDNN</sequence>
<dbReference type="OrthoDB" id="9806937at2"/>
<feature type="transmembrane region" description="Helical" evidence="5">
    <location>
        <begin position="131"/>
        <end position="148"/>
    </location>
</feature>
<evidence type="ECO:0000256" key="3">
    <source>
        <dbReference type="ARBA" id="ARBA00022989"/>
    </source>
</evidence>
<dbReference type="PANTHER" id="PTHR11785">
    <property type="entry name" value="AMINO ACID TRANSPORTER"/>
    <property type="match status" value="1"/>
</dbReference>
<dbReference type="Gene3D" id="1.20.1740.10">
    <property type="entry name" value="Amino acid/polyamine transporter I"/>
    <property type="match status" value="1"/>
</dbReference>
<reference evidence="6 7" key="1">
    <citation type="submission" date="2019-04" db="EMBL/GenBank/DDBJ databases">
        <title>Flavobacterium sp. GS03.</title>
        <authorList>
            <person name="Kim H."/>
        </authorList>
    </citation>
    <scope>NUCLEOTIDE SEQUENCE [LARGE SCALE GENOMIC DNA]</scope>
    <source>
        <strain evidence="6 7">GS03</strain>
    </source>
</reference>
<feature type="transmembrane region" description="Helical" evidence="5">
    <location>
        <begin position="12"/>
        <end position="33"/>
    </location>
</feature>
<keyword evidence="7" id="KW-1185">Reference proteome</keyword>
<name>A0A4P7PVU0_9FLAO</name>
<dbReference type="EMBL" id="CP038810">
    <property type="protein sequence ID" value="QBZ98043.1"/>
    <property type="molecule type" value="Genomic_DNA"/>
</dbReference>
<gene>
    <name evidence="6" type="primary">frlA</name>
    <name evidence="6" type="ORF">GS03_01543</name>
</gene>
<evidence type="ECO:0000313" key="6">
    <source>
        <dbReference type="EMBL" id="QBZ98043.1"/>
    </source>
</evidence>
<dbReference type="InterPro" id="IPR002293">
    <property type="entry name" value="AA/rel_permease1"/>
</dbReference>
<feature type="transmembrane region" description="Helical" evidence="5">
    <location>
        <begin position="355"/>
        <end position="376"/>
    </location>
</feature>
<dbReference type="Pfam" id="PF13520">
    <property type="entry name" value="AA_permease_2"/>
    <property type="match status" value="1"/>
</dbReference>
<feature type="transmembrane region" description="Helical" evidence="5">
    <location>
        <begin position="45"/>
        <end position="67"/>
    </location>
</feature>
<feature type="transmembrane region" description="Helical" evidence="5">
    <location>
        <begin position="105"/>
        <end position="125"/>
    </location>
</feature>
<keyword evidence="4 5" id="KW-0472">Membrane</keyword>
<dbReference type="GO" id="GO:0016020">
    <property type="term" value="C:membrane"/>
    <property type="evidence" value="ECO:0007669"/>
    <property type="project" value="UniProtKB-SubCell"/>
</dbReference>
<dbReference type="GO" id="GO:0015179">
    <property type="term" value="F:L-amino acid transmembrane transporter activity"/>
    <property type="evidence" value="ECO:0007669"/>
    <property type="project" value="TreeGrafter"/>
</dbReference>
<dbReference type="KEGG" id="fsn:GS03_01543"/>
<dbReference type="Proteomes" id="UP000296862">
    <property type="component" value="Chromosome"/>
</dbReference>